<reference evidence="1 2" key="1">
    <citation type="journal article" date="2019" name="Appl. Environ. Microbiol.">
        <title>Dissecting the evolutionary development of the Bifidobacterium animalis species through comparative genomics analyses.</title>
        <authorList>
            <person name="Lugli G.A."/>
            <person name="Mancino W."/>
            <person name="Milani C."/>
            <person name="Duranti S."/>
            <person name="Mancabelli L."/>
            <person name="Napoli S."/>
            <person name="Mangifesta M."/>
            <person name="Viappiani A."/>
            <person name="Anzalone R."/>
            <person name="Longhi G."/>
            <person name="van Sinderen D."/>
            <person name="Ventura M."/>
            <person name="Turroni F."/>
        </authorList>
    </citation>
    <scope>NUCLEOTIDE SEQUENCE [LARGE SCALE GENOMIC DNA]</scope>
    <source>
        <strain evidence="1 2">2011B</strain>
    </source>
</reference>
<dbReference type="AlphaFoldDB" id="A0A8B3RGP1"/>
<accession>A0A8B3RGP1</accession>
<evidence type="ECO:0000313" key="2">
    <source>
        <dbReference type="Proteomes" id="UP000293613"/>
    </source>
</evidence>
<protein>
    <submittedName>
        <fullName evidence="1">Uncharacterized protein</fullName>
    </submittedName>
</protein>
<name>A0A8B3RGP1_BIFAN</name>
<gene>
    <name evidence="1" type="ORF">PG2011B_1485</name>
</gene>
<comment type="caution">
    <text evidence="1">The sequence shown here is derived from an EMBL/GenBank/DDBJ whole genome shotgun (WGS) entry which is preliminary data.</text>
</comment>
<dbReference type="EMBL" id="RSCO01000033">
    <property type="protein sequence ID" value="RYM93030.1"/>
    <property type="molecule type" value="Genomic_DNA"/>
</dbReference>
<evidence type="ECO:0000313" key="1">
    <source>
        <dbReference type="EMBL" id="RYM93030.1"/>
    </source>
</evidence>
<dbReference type="Proteomes" id="UP000293613">
    <property type="component" value="Unassembled WGS sequence"/>
</dbReference>
<sequence>MTAIREPQYAIRAYAAAMFTHNGMNACLGHGTH</sequence>
<organism evidence="1 2">
    <name type="scientific">Bifidobacterium animalis subsp. lactis</name>
    <name type="common">Bifidobacterium lactis</name>
    <dbReference type="NCBI Taxonomy" id="302911"/>
    <lineage>
        <taxon>Bacteria</taxon>
        <taxon>Bacillati</taxon>
        <taxon>Actinomycetota</taxon>
        <taxon>Actinomycetes</taxon>
        <taxon>Bifidobacteriales</taxon>
        <taxon>Bifidobacteriaceae</taxon>
        <taxon>Bifidobacterium</taxon>
    </lineage>
</organism>
<proteinExistence type="predicted"/>